<dbReference type="EMBL" id="GBXM01045671">
    <property type="protein sequence ID" value="JAH62906.1"/>
    <property type="molecule type" value="Transcribed_RNA"/>
</dbReference>
<reference evidence="1" key="2">
    <citation type="journal article" date="2015" name="Fish Shellfish Immunol.">
        <title>Early steps in the European eel (Anguilla anguilla)-Vibrio vulnificus interaction in the gills: Role of the RtxA13 toxin.</title>
        <authorList>
            <person name="Callol A."/>
            <person name="Pajuelo D."/>
            <person name="Ebbesson L."/>
            <person name="Teles M."/>
            <person name="MacKenzie S."/>
            <person name="Amaro C."/>
        </authorList>
    </citation>
    <scope>NUCLEOTIDE SEQUENCE</scope>
</reference>
<protein>
    <submittedName>
        <fullName evidence="1">Uncharacterized protein</fullName>
    </submittedName>
</protein>
<organism evidence="1">
    <name type="scientific">Anguilla anguilla</name>
    <name type="common">European freshwater eel</name>
    <name type="synonym">Muraena anguilla</name>
    <dbReference type="NCBI Taxonomy" id="7936"/>
    <lineage>
        <taxon>Eukaryota</taxon>
        <taxon>Metazoa</taxon>
        <taxon>Chordata</taxon>
        <taxon>Craniata</taxon>
        <taxon>Vertebrata</taxon>
        <taxon>Euteleostomi</taxon>
        <taxon>Actinopterygii</taxon>
        <taxon>Neopterygii</taxon>
        <taxon>Teleostei</taxon>
        <taxon>Anguilliformes</taxon>
        <taxon>Anguillidae</taxon>
        <taxon>Anguilla</taxon>
    </lineage>
</organism>
<dbReference type="AlphaFoldDB" id="A0A0E9UAP4"/>
<evidence type="ECO:0000313" key="1">
    <source>
        <dbReference type="EMBL" id="JAH62906.1"/>
    </source>
</evidence>
<reference evidence="1" key="1">
    <citation type="submission" date="2014-11" db="EMBL/GenBank/DDBJ databases">
        <authorList>
            <person name="Amaro Gonzalez C."/>
        </authorList>
    </citation>
    <scope>NUCLEOTIDE SEQUENCE</scope>
</reference>
<name>A0A0E9UAP4_ANGAN</name>
<accession>A0A0E9UAP4</accession>
<proteinExistence type="predicted"/>
<sequence>MALFKKRQLFPGINMMFRVSQRAAFQVS</sequence>